<keyword evidence="12" id="KW-0175">Coiled coil</keyword>
<dbReference type="GO" id="GO:0004016">
    <property type="term" value="F:adenylate cyclase activity"/>
    <property type="evidence" value="ECO:0007669"/>
    <property type="project" value="UniProtKB-EC"/>
</dbReference>
<keyword evidence="11 16" id="KW-0456">Lyase</keyword>
<keyword evidence="9 14" id="KW-1133">Transmembrane helix</keyword>
<dbReference type="Gene3D" id="3.40.50.1000">
    <property type="entry name" value="HAD superfamily/HAD-like"/>
    <property type="match status" value="1"/>
</dbReference>
<accession>Q9U928</accession>
<feature type="transmembrane region" description="Helical" evidence="14">
    <location>
        <begin position="1263"/>
        <end position="1282"/>
    </location>
</feature>
<evidence type="ECO:0000256" key="13">
    <source>
        <dbReference type="SAM" id="MobiDB-lite"/>
    </source>
</evidence>
<evidence type="ECO:0000256" key="8">
    <source>
        <dbReference type="ARBA" id="ARBA00022842"/>
    </source>
</evidence>
<keyword evidence="10 14" id="KW-0472">Membrane</keyword>
<dbReference type="Pfam" id="PF00211">
    <property type="entry name" value="Guanylate_cyc"/>
    <property type="match status" value="2"/>
</dbReference>
<feature type="coiled-coil region" evidence="12">
    <location>
        <begin position="2320"/>
        <end position="2357"/>
    </location>
</feature>
<keyword evidence="4 14" id="KW-0812">Transmembrane</keyword>
<protein>
    <recommendedName>
        <fullName evidence="3">adenylate cyclase</fullName>
        <ecNumber evidence="3">4.6.1.1</ecNumber>
    </recommendedName>
</protein>
<dbReference type="Gene3D" id="2.70.150.10">
    <property type="entry name" value="Calcium-transporting ATPase, cytoplasmic transduction domain A"/>
    <property type="match status" value="1"/>
</dbReference>
<evidence type="ECO:0000256" key="11">
    <source>
        <dbReference type="ARBA" id="ARBA00023239"/>
    </source>
</evidence>
<dbReference type="InterPro" id="IPR023214">
    <property type="entry name" value="HAD_sf"/>
</dbReference>
<feature type="region of interest" description="Disordered" evidence="13">
    <location>
        <begin position="610"/>
        <end position="643"/>
    </location>
</feature>
<feature type="domain" description="Guanylate cyclase" evidence="15">
    <location>
        <begin position="1756"/>
        <end position="1890"/>
    </location>
</feature>
<feature type="region of interest" description="Disordered" evidence="13">
    <location>
        <begin position="1"/>
        <end position="23"/>
    </location>
</feature>
<feature type="transmembrane region" description="Helical" evidence="14">
    <location>
        <begin position="76"/>
        <end position="101"/>
    </location>
</feature>
<dbReference type="InterPro" id="IPR029787">
    <property type="entry name" value="Nucleotide_cyclase"/>
</dbReference>
<feature type="transmembrane region" description="Helical" evidence="14">
    <location>
        <begin position="2484"/>
        <end position="2500"/>
    </location>
</feature>
<dbReference type="SUPFAM" id="SSF55073">
    <property type="entry name" value="Nucleotide cyclase"/>
    <property type="match status" value="2"/>
</dbReference>
<keyword evidence="7" id="KW-0067">ATP-binding</keyword>
<proteinExistence type="evidence at transcript level"/>
<evidence type="ECO:0000256" key="14">
    <source>
        <dbReference type="SAM" id="Phobius"/>
    </source>
</evidence>
<evidence type="ECO:0000256" key="6">
    <source>
        <dbReference type="ARBA" id="ARBA00022741"/>
    </source>
</evidence>
<dbReference type="InterPro" id="IPR008250">
    <property type="entry name" value="ATPase_P-typ_transduc_dom_A_sf"/>
</dbReference>
<feature type="transmembrane region" description="Helical" evidence="14">
    <location>
        <begin position="1319"/>
        <end position="1339"/>
    </location>
</feature>
<feature type="compositionally biased region" description="Basic and acidic residues" evidence="13">
    <location>
        <begin position="630"/>
        <end position="643"/>
    </location>
</feature>
<reference evidence="16" key="1">
    <citation type="journal article" date="1999" name="EMBO J.">
        <title>Guanylyl cyclases with the topology of mammalian adenylyl cyclases and an N-terminal P-type ATPase-like domain in Paramecium, Tetrahymena and Plasmodium.</title>
        <authorList>
            <person name="Linder J.U."/>
            <person name="Engel P."/>
            <person name="Reimer A."/>
            <person name="Krueger T."/>
            <person name="Plattner H."/>
            <person name="Schultz A."/>
            <person name="Schultz J.E."/>
        </authorList>
    </citation>
    <scope>NUCLEOTIDE SEQUENCE</scope>
    <source>
        <strain evidence="16">HSM</strain>
    </source>
</reference>
<feature type="transmembrane region" description="Helical" evidence="14">
    <location>
        <begin position="1230"/>
        <end position="1251"/>
    </location>
</feature>
<comment type="subcellular location">
    <subcellularLocation>
        <location evidence="2">Membrane</location>
        <topology evidence="2">Multi-pass membrane protein</topology>
    </subcellularLocation>
</comment>
<feature type="non-terminal residue" evidence="16">
    <location>
        <position position="1"/>
    </location>
</feature>
<dbReference type="GO" id="GO:0007189">
    <property type="term" value="P:adenylate cyclase-activating G protein-coupled receptor signaling pathway"/>
    <property type="evidence" value="ECO:0007669"/>
    <property type="project" value="TreeGrafter"/>
</dbReference>
<dbReference type="PANTHER" id="PTHR45627">
    <property type="entry name" value="ADENYLATE CYCLASE TYPE 1"/>
    <property type="match status" value="1"/>
</dbReference>
<dbReference type="SUPFAM" id="SSF81653">
    <property type="entry name" value="Calcium ATPase, transduction domain A"/>
    <property type="match status" value="1"/>
</dbReference>
<feature type="compositionally biased region" description="Basic and acidic residues" evidence="13">
    <location>
        <begin position="8"/>
        <end position="17"/>
    </location>
</feature>
<dbReference type="InterPro" id="IPR001054">
    <property type="entry name" value="A/G_cyclase"/>
</dbReference>
<dbReference type="GO" id="GO:0035556">
    <property type="term" value="P:intracellular signal transduction"/>
    <property type="evidence" value="ECO:0007669"/>
    <property type="project" value="InterPro"/>
</dbReference>
<feature type="transmembrane region" description="Helical" evidence="14">
    <location>
        <begin position="394"/>
        <end position="415"/>
    </location>
</feature>
<evidence type="ECO:0000256" key="4">
    <source>
        <dbReference type="ARBA" id="ARBA00022692"/>
    </source>
</evidence>
<feature type="transmembrane region" description="Helical" evidence="14">
    <location>
        <begin position="113"/>
        <end position="133"/>
    </location>
</feature>
<feature type="domain" description="Guanylate cyclase" evidence="15">
    <location>
        <begin position="2609"/>
        <end position="2741"/>
    </location>
</feature>
<evidence type="ECO:0000256" key="3">
    <source>
        <dbReference type="ARBA" id="ARBA00012201"/>
    </source>
</evidence>
<dbReference type="GO" id="GO:0046872">
    <property type="term" value="F:metal ion binding"/>
    <property type="evidence" value="ECO:0007669"/>
    <property type="project" value="UniProtKB-KW"/>
</dbReference>
<feature type="transmembrane region" description="Helical" evidence="14">
    <location>
        <begin position="1414"/>
        <end position="1439"/>
    </location>
</feature>
<feature type="transmembrane region" description="Helical" evidence="14">
    <location>
        <begin position="2450"/>
        <end position="2472"/>
    </location>
</feature>
<evidence type="ECO:0000256" key="5">
    <source>
        <dbReference type="ARBA" id="ARBA00022723"/>
    </source>
</evidence>
<name>Q9U928_TETPY</name>
<feature type="transmembrane region" description="Helical" evidence="14">
    <location>
        <begin position="1383"/>
        <end position="1402"/>
    </location>
</feature>
<dbReference type="Gene3D" id="3.30.70.1230">
    <property type="entry name" value="Nucleotide cyclase"/>
    <property type="match status" value="2"/>
</dbReference>
<gene>
    <name evidence="16" type="primary">gc1</name>
</gene>
<evidence type="ECO:0000256" key="10">
    <source>
        <dbReference type="ARBA" id="ARBA00023136"/>
    </source>
</evidence>
<dbReference type="EC" id="4.6.1.1" evidence="3"/>
<sequence>EQIFKQFQESKKRKEKEEKDEESTRTYSRKIELMHGELINKQQILQEKICQTNKITYYKDDKYIVFRFLLGLFKHYFYRFGNSATIIIIFILLLTPVYNMLAERLSFNQEDYLYIYIGQLAFGLVAILIRDLYIFQTHQGLLSQLNQSQYTLFQKFSDDKILQIVRNRQDENGEISQKVQTYTSAEVSSIQIGDIILLKKGDLCPADCLILDMKESFCSAKNNNCQGSNQFDIKRPPQVTQILSSSKIKGYHFEYRKILNGRIEFVSSSENQYSFEGYVKLNKDPNGENINDQNMIFRGQELMYTEWCVALVLYVGYDCRYFQIYRYPKEKIYFPKGSINNKIEQYFFLTYLFIIIFTLVSSIIDFTQPFNKEFNSDDADQQTGQVSATYFLEYMIFLPCIVYPYLDIMQLIIVYKSRKIFDNPFQFLSEQDGRFQEDDEGSNEEFQETRLTESTFTPIDDKQQGDMCLTTHAIFSKSGTLMHNEEFILSSVTIGNKMYKLNIDTLTEVINTKGKPSLQYENGANMIDPKIPSCEAIDAEEGVINNSPTVKRATISTNKQNLERMQACDFEMIALRNNTIQSQTQPSQTTATAPNYEAYEDTLLSKYKEPQQRKENGESYQFSQNGQNNSEEKNSPASKYEDSPYFNHRVEIGRFSSSPKSYLSGDYNEPDQIQLRGQAYSEQPSVECSPTEFHSKLENLFLRQKNDSYSISQSGINTLDSSNFNGGIEKFYKNSPQQNSSYTIEGLRDSQTPLDFSSSFHNTSKMGQNSIDNKNDLEFIQEERDFLRDLQKNDQMFASAIKAIGVAHLTKTKYIYSQHQFFTETLNPQDKIIQEFIQQIGFQFRCSNKMIDGSKKRFQYIYTNIQNETKRFTFLIPPAFNERKTRLCVIVKEDDSKKYTLYLKEELVNFPNYILLEKGLNRQDQEKRLKKLIELGQIPIAYCKRELDELEAYQIQNQYENAIKVPEYYQNKEQIINYIYSPLLTKLDLLCIVGIQEVIRKDSAELVNLLNQSFIKTWMLTGDQFQKAVPAAYSCRILQKDSQCQTILFDCNNYKSLKSLIKNYIVVLKSKYIGESQIKKNPNDQSTQNAFTRKKTSFINSEEDDKRSIFNIIISGKTFNLIRKNQYLNDHFTFLLYFTKNLVGYQFDQFQKTEIIQNLKICLPNAKILGIGSNISDLRMLTASDYSIEIVDFQKKEIYARSNSIVRTMKDIIKQLAVHSKNSYFQKEDLVIMSFYRSFLIGIILFFWNTYQSSYGISLLPPPYLLQLIYFTPLVLFIIQQLKIHKWKIPYKKEVVDKVQTLIFIIHNQSVKRDNLFQYLKSVFIQSVLEGLFIFLIFIFQYQDSMVSTDGQVLEKEMIGLFLFQTIHILLFYKYLLNRKCSWKLWVIGHISLSFLQLNRLWDINVRSVSFVVTNMSLVCSIFLSFTLSLNFLIFMPLFQQKIKKASQQFYDFFDQFKQLVQDKQPKKSSSSLTKVIRQVFQNRDMERALEELNTDDISISQSKTHLFTLKFLQLDTENKYIAMISLKDKRFMQISLIVQILLQELAQALIYSYELKDNPNFNSLSTVSAILTIIWFLTLTSLYTKYFIQINNLILIVRIISRMNMILTSRFIMNSFEEIVNNIILSQSSYINPIYFSISLVTTTVTYLITFFVNYSDKEYFYFYDNHHDSYFASQTNNYIKSIVLVFQVSITILIIKNKYRFDQLQRLHFQKENHLSYETKKIQSILSILMPKFIRDKIDKDGEVQLQEDQGDVSILFCDICDFEQILSTEQENIVRTVDKLFRHFDGLCTHTGLQKIETVGKTYMAAGGLKDAEGKKSQFRQINPVARAVIMSFEMMEAMKSFTYGDNEKIKIKIGIHYGRVIAGVIGCHKPQFSLIGDTVNMASRVCSTGDVGQVTISDEAYEEIKQVPHINFLKKKVYAKGKGDITTYQVTKKQKQKNQNSSDIPLRDQVIQRQSQKKHSENGFKNQLAEINTKNLRKNKTTILKHKKFLNDSHSEENFEYFNSFNFQLVNPQKQDLTKSENKKIMSKTLPVSESQSVIKVLSDEGTTQVDDQSTIKFTLQNNQQHNLNVVHSSKGSYTTIFSKVMFSNGIIQKPFSSKVLGQQGEAIQEADEEEDKKIDSVNKNQIRISDRKRTDSNSQAYERSQYRHKTTSLNNKITTRTVNSPSIEQQNNIESSVRDSTEFLKRITNDSRIRENSNHTDVYAGESIPKISKFRNESEQIMEMDPKNKPNYYYTLNSLSPDRKRNKLTFEDSQTEVALGTECQLNDTQFIRKNKRYLSKELSKMWSQKVENPESSTIIIPPILALEQELDIPLKIDIVQEVKEAEVEIEKLEELQGDEKFLLKNLKNKNEDSKKSIFWKYINVDNELLKVFRVHQTDININIFRRSLFFCISSCLYKMCSVLLVVHDFSNMLYSVIVLQGLAVALCIAPLIKRNYMCDLSGTRLSIYMSAIYYIVLVSILLEIYYMDFNDQFVQGRPALLQVLSLPIVFIYIVFMRMTIFTPKTMILKAILTISAWFYSTQKIYETTFQLNYLIVLILILQLLMSATHLKLEMSQFNHSQILEARAKKQNDILMYLLPEHILSKFLNNPNKKIELIDHLDNVTFLFADIAGFTKYSGSVQPENVVNMLRILFNEFDQQCQKKNLYKIYTIGDCYVVIGTKNANNRLRPHEEARNVVELGFEMIEIIKKVRSIVQFEELEMRIGVHTGSYIGGVIGTDIVRYDIYGPDVMVANKMESNGEQGKVMVSKTTMNLLLENYGNRYNFNKGNDVFIKQFHRNIEGYFISQNLN</sequence>
<keyword evidence="8" id="KW-0460">Magnesium</keyword>
<dbReference type="EMBL" id="AJ238858">
    <property type="protein sequence ID" value="CAB52247.1"/>
    <property type="molecule type" value="mRNA"/>
</dbReference>
<organism evidence="16">
    <name type="scientific">Tetrahymena pyriformis</name>
    <dbReference type="NCBI Taxonomy" id="5908"/>
    <lineage>
        <taxon>Eukaryota</taxon>
        <taxon>Sar</taxon>
        <taxon>Alveolata</taxon>
        <taxon>Ciliophora</taxon>
        <taxon>Intramacronucleata</taxon>
        <taxon>Oligohymenophorea</taxon>
        <taxon>Hymenostomatida</taxon>
        <taxon>Tetrahymenina</taxon>
        <taxon>Tetrahymenidae</taxon>
        <taxon>Tetrahymena</taxon>
    </lineage>
</organism>
<evidence type="ECO:0000256" key="7">
    <source>
        <dbReference type="ARBA" id="ARBA00022840"/>
    </source>
</evidence>
<comment type="catalytic activity">
    <reaction evidence="1">
        <text>ATP = 3',5'-cyclic AMP + diphosphate</text>
        <dbReference type="Rhea" id="RHEA:15389"/>
        <dbReference type="ChEBI" id="CHEBI:30616"/>
        <dbReference type="ChEBI" id="CHEBI:33019"/>
        <dbReference type="ChEBI" id="CHEBI:58165"/>
        <dbReference type="EC" id="4.6.1.1"/>
    </reaction>
</comment>
<evidence type="ECO:0000256" key="2">
    <source>
        <dbReference type="ARBA" id="ARBA00004141"/>
    </source>
</evidence>
<feature type="transmembrane region" description="Helical" evidence="14">
    <location>
        <begin position="2417"/>
        <end position="2438"/>
    </location>
</feature>
<dbReference type="GO" id="GO:0009190">
    <property type="term" value="P:cyclic nucleotide biosynthetic process"/>
    <property type="evidence" value="ECO:0007669"/>
    <property type="project" value="InterPro"/>
</dbReference>
<feature type="transmembrane region" description="Helical" evidence="14">
    <location>
        <begin position="1359"/>
        <end position="1376"/>
    </location>
</feature>
<dbReference type="GO" id="GO:0005524">
    <property type="term" value="F:ATP binding"/>
    <property type="evidence" value="ECO:0007669"/>
    <property type="project" value="UniProtKB-KW"/>
</dbReference>
<dbReference type="GO" id="GO:0005886">
    <property type="term" value="C:plasma membrane"/>
    <property type="evidence" value="ECO:0007669"/>
    <property type="project" value="TreeGrafter"/>
</dbReference>
<feature type="transmembrane region" description="Helical" evidence="14">
    <location>
        <begin position="346"/>
        <end position="364"/>
    </location>
</feature>
<dbReference type="PROSITE" id="PS50125">
    <property type="entry name" value="GUANYLATE_CYCLASE_2"/>
    <property type="match status" value="2"/>
</dbReference>
<keyword evidence="6" id="KW-0547">Nucleotide-binding</keyword>
<evidence type="ECO:0000313" key="16">
    <source>
        <dbReference type="EMBL" id="CAB52247.1"/>
    </source>
</evidence>
<feature type="transmembrane region" description="Helical" evidence="14">
    <location>
        <begin position="2536"/>
        <end position="2555"/>
    </location>
</feature>
<feature type="transmembrane region" description="Helical" evidence="14">
    <location>
        <begin position="1635"/>
        <end position="1656"/>
    </location>
</feature>
<dbReference type="InterPro" id="IPR036412">
    <property type="entry name" value="HAD-like_sf"/>
</dbReference>
<dbReference type="PANTHER" id="PTHR45627:SF12">
    <property type="entry name" value="ADENYLATE CYCLASE TYPE 2"/>
    <property type="match status" value="1"/>
</dbReference>
<feature type="transmembrane region" description="Helical" evidence="14">
    <location>
        <begin position="1680"/>
        <end position="1697"/>
    </location>
</feature>
<feature type="region of interest" description="Disordered" evidence="13">
    <location>
        <begin position="2111"/>
        <end position="2149"/>
    </location>
</feature>
<feature type="compositionally biased region" description="Polar residues" evidence="13">
    <location>
        <begin position="618"/>
        <end position="629"/>
    </location>
</feature>
<evidence type="ECO:0000256" key="9">
    <source>
        <dbReference type="ARBA" id="ARBA00022989"/>
    </source>
</evidence>
<evidence type="ECO:0000259" key="15">
    <source>
        <dbReference type="PROSITE" id="PS50125"/>
    </source>
</evidence>
<dbReference type="SMART" id="SM00044">
    <property type="entry name" value="CYCc"/>
    <property type="match status" value="2"/>
</dbReference>
<dbReference type="SUPFAM" id="SSF56784">
    <property type="entry name" value="HAD-like"/>
    <property type="match status" value="1"/>
</dbReference>
<dbReference type="CDD" id="cd07302">
    <property type="entry name" value="CHD"/>
    <property type="match status" value="2"/>
</dbReference>
<keyword evidence="5" id="KW-0479">Metal-binding</keyword>
<evidence type="ECO:0000256" key="1">
    <source>
        <dbReference type="ARBA" id="ARBA00001593"/>
    </source>
</evidence>
<evidence type="ECO:0000256" key="12">
    <source>
        <dbReference type="SAM" id="Coils"/>
    </source>
</evidence>